<dbReference type="GO" id="GO:0004222">
    <property type="term" value="F:metalloendopeptidase activity"/>
    <property type="evidence" value="ECO:0007669"/>
    <property type="project" value="TreeGrafter"/>
</dbReference>
<evidence type="ECO:0000256" key="2">
    <source>
        <dbReference type="ARBA" id="ARBA00022670"/>
    </source>
</evidence>
<dbReference type="Proteomes" id="UP000048984">
    <property type="component" value="Unassembled WGS sequence"/>
</dbReference>
<protein>
    <recommendedName>
        <fullName evidence="9">M23ase beta-sheet core domain-containing protein</fullName>
    </recommendedName>
</protein>
<dbReference type="STRING" id="665126.ABB55_03095"/>
<dbReference type="SUPFAM" id="SSF51261">
    <property type="entry name" value="Duplicated hybrid motif"/>
    <property type="match status" value="1"/>
</dbReference>
<dbReference type="CDD" id="cd12797">
    <property type="entry name" value="M23_peptidase"/>
    <property type="match status" value="1"/>
</dbReference>
<comment type="cofactor">
    <cofactor evidence="1">
        <name>Zn(2+)</name>
        <dbReference type="ChEBI" id="CHEBI:29105"/>
    </cofactor>
</comment>
<evidence type="ECO:0000256" key="8">
    <source>
        <dbReference type="SAM" id="Phobius"/>
    </source>
</evidence>
<evidence type="ECO:0000313" key="11">
    <source>
        <dbReference type="Proteomes" id="UP000048984"/>
    </source>
</evidence>
<evidence type="ECO:0000256" key="1">
    <source>
        <dbReference type="ARBA" id="ARBA00001947"/>
    </source>
</evidence>
<dbReference type="InterPro" id="IPR050570">
    <property type="entry name" value="Cell_wall_metabolism_enzyme"/>
</dbReference>
<feature type="domain" description="M23ase beta-sheet core" evidence="9">
    <location>
        <begin position="309"/>
        <end position="403"/>
    </location>
</feature>
<dbReference type="FunFam" id="2.70.70.10:FF:000006">
    <property type="entry name" value="M23 family peptidase"/>
    <property type="match status" value="1"/>
</dbReference>
<evidence type="ECO:0000256" key="4">
    <source>
        <dbReference type="ARBA" id="ARBA00022801"/>
    </source>
</evidence>
<dbReference type="InterPro" id="IPR016047">
    <property type="entry name" value="M23ase_b-sheet_dom"/>
</dbReference>
<evidence type="ECO:0000259" key="9">
    <source>
        <dbReference type="Pfam" id="PF01551"/>
    </source>
</evidence>
<keyword evidence="4" id="KW-0378">Hydrolase</keyword>
<dbReference type="Gene3D" id="2.70.70.10">
    <property type="entry name" value="Glucose Permease (Domain IIA)"/>
    <property type="match status" value="1"/>
</dbReference>
<reference evidence="10 11" key="1">
    <citation type="submission" date="2015-09" db="EMBL/GenBank/DDBJ databases">
        <authorList>
            <person name="Jackson K.R."/>
            <person name="Lunt B.L."/>
            <person name="Fisher J.N.B."/>
            <person name="Gardner A.V."/>
            <person name="Bailey M.E."/>
            <person name="Deus L.M."/>
            <person name="Earl A.S."/>
            <person name="Gibby P.D."/>
            <person name="Hartmann K.A."/>
            <person name="Liu J.E."/>
            <person name="Manci A.M."/>
            <person name="Nielsen D.A."/>
            <person name="Solomon M.B."/>
            <person name="Breakwell D.P."/>
            <person name="Burnett S.H."/>
            <person name="Grose J.H."/>
        </authorList>
    </citation>
    <scope>NUCLEOTIDE SEQUENCE [LARGE SCALE GENOMIC DNA]</scope>
    <source>
        <strain evidence="10 11">16</strain>
    </source>
</reference>
<dbReference type="GO" id="GO:0006508">
    <property type="term" value="P:proteolysis"/>
    <property type="evidence" value="ECO:0007669"/>
    <property type="project" value="UniProtKB-KW"/>
</dbReference>
<name>A0A0P6VH32_9HYPH</name>
<keyword evidence="5" id="KW-0862">Zinc</keyword>
<keyword evidence="2" id="KW-0645">Protease</keyword>
<gene>
    <name evidence="10" type="ORF">ABB55_03095</name>
</gene>
<keyword evidence="3" id="KW-0479">Metal-binding</keyword>
<keyword evidence="8" id="KW-1133">Transmembrane helix</keyword>
<keyword evidence="8" id="KW-0472">Membrane</keyword>
<sequence>MTTRSRVHQDFGKRREPPRISYTSNGKVRALTLNPALVVSLIGGFALFTVIYLGATAYLLFRDDLVGAAITRQIDMRHGYEDRIAALRAQIDRIQSRQVLDQSAFEARIDRLTARQDGLREFESRIGAVLDKARQQGMKLPLPTSAATEGDVGPSKPLKASTWFAPAGGRPDGTDGRVTARIDRAEASIDRMAQRQTLALAALAEMAERDAGRIEAVVAKLGLRFGSLASADKSAAPRPRAAEGGVGGPLVPMIDPAVAAWRAETALDRLADLRRNAAALPLGVPVRGDAQVTSGFGGRSDPFLGVLAMHTGIDFRADLGDPVIATGPGQIEEAGRQGGYGLMVEIDHGNGISTRFGHLSRIAVEAGQTVRAGQVIGYAGSTGRSTGPHVHYETRVNGDAVNPAAWLDAGEKLRPVLH</sequence>
<dbReference type="Pfam" id="PF01551">
    <property type="entry name" value="Peptidase_M23"/>
    <property type="match status" value="1"/>
</dbReference>
<dbReference type="InterPro" id="IPR011055">
    <property type="entry name" value="Dup_hybrid_motif"/>
</dbReference>
<keyword evidence="6" id="KW-0482">Metalloprotease</keyword>
<dbReference type="RefSeq" id="WP_054357498.1">
    <property type="nucleotide sequence ID" value="NZ_LJYW01000001.1"/>
</dbReference>
<proteinExistence type="predicted"/>
<evidence type="ECO:0000313" key="10">
    <source>
        <dbReference type="EMBL" id="KPL51335.1"/>
    </source>
</evidence>
<evidence type="ECO:0000256" key="6">
    <source>
        <dbReference type="ARBA" id="ARBA00023049"/>
    </source>
</evidence>
<dbReference type="GO" id="GO:0046872">
    <property type="term" value="F:metal ion binding"/>
    <property type="evidence" value="ECO:0007669"/>
    <property type="project" value="UniProtKB-KW"/>
</dbReference>
<dbReference type="PANTHER" id="PTHR21666">
    <property type="entry name" value="PEPTIDASE-RELATED"/>
    <property type="match status" value="1"/>
</dbReference>
<evidence type="ECO:0000256" key="5">
    <source>
        <dbReference type="ARBA" id="ARBA00022833"/>
    </source>
</evidence>
<dbReference type="EMBL" id="LJYW01000001">
    <property type="protein sequence ID" value="KPL51335.1"/>
    <property type="molecule type" value="Genomic_DNA"/>
</dbReference>
<dbReference type="AlphaFoldDB" id="A0A0P6VH32"/>
<accession>A0A0P6VH32</accession>
<reference evidence="10 11" key="2">
    <citation type="submission" date="2015-10" db="EMBL/GenBank/DDBJ databases">
        <title>Draft Genome Sequence of Prosthecomicrobium hirschii ATCC 27832.</title>
        <authorList>
            <person name="Daniel J."/>
            <person name="Givan S.A."/>
            <person name="Brun Y.V."/>
            <person name="Brown P.J."/>
        </authorList>
    </citation>
    <scope>NUCLEOTIDE SEQUENCE [LARGE SCALE GENOMIC DNA]</scope>
    <source>
        <strain evidence="10 11">16</strain>
    </source>
</reference>
<keyword evidence="11" id="KW-1185">Reference proteome</keyword>
<feature type="region of interest" description="Disordered" evidence="7">
    <location>
        <begin position="143"/>
        <end position="177"/>
    </location>
</feature>
<comment type="caution">
    <text evidence="10">The sequence shown here is derived from an EMBL/GenBank/DDBJ whole genome shotgun (WGS) entry which is preliminary data.</text>
</comment>
<evidence type="ECO:0000256" key="7">
    <source>
        <dbReference type="SAM" id="MobiDB-lite"/>
    </source>
</evidence>
<evidence type="ECO:0000256" key="3">
    <source>
        <dbReference type="ARBA" id="ARBA00022723"/>
    </source>
</evidence>
<dbReference type="PANTHER" id="PTHR21666:SF288">
    <property type="entry name" value="CELL DIVISION PROTEIN YTFB"/>
    <property type="match status" value="1"/>
</dbReference>
<organism evidence="10 11">
    <name type="scientific">Prosthecodimorpha hirschii</name>
    <dbReference type="NCBI Taxonomy" id="665126"/>
    <lineage>
        <taxon>Bacteria</taxon>
        <taxon>Pseudomonadati</taxon>
        <taxon>Pseudomonadota</taxon>
        <taxon>Alphaproteobacteria</taxon>
        <taxon>Hyphomicrobiales</taxon>
        <taxon>Ancalomicrobiaceae</taxon>
        <taxon>Prosthecodimorpha</taxon>
    </lineage>
</organism>
<feature type="transmembrane region" description="Helical" evidence="8">
    <location>
        <begin position="36"/>
        <end position="61"/>
    </location>
</feature>
<keyword evidence="8" id="KW-0812">Transmembrane</keyword>